<keyword evidence="1" id="KW-0812">Transmembrane</keyword>
<name>A0AAJ1WIQ9_9BACI</name>
<evidence type="ECO:0000313" key="4">
    <source>
        <dbReference type="Proteomes" id="UP001237207"/>
    </source>
</evidence>
<accession>A0AAJ1WIQ9</accession>
<dbReference type="RefSeq" id="WP_307256653.1">
    <property type="nucleotide sequence ID" value="NZ_JAUSUC010000009.1"/>
</dbReference>
<feature type="transmembrane region" description="Helical" evidence="1">
    <location>
        <begin position="12"/>
        <end position="30"/>
    </location>
</feature>
<comment type="caution">
    <text evidence="3">The sequence shown here is derived from an EMBL/GenBank/DDBJ whole genome shotgun (WGS) entry which is preliminary data.</text>
</comment>
<dbReference type="SUPFAM" id="SSF54106">
    <property type="entry name" value="LysM domain"/>
    <property type="match status" value="1"/>
</dbReference>
<dbReference type="CDD" id="cd00118">
    <property type="entry name" value="LysM"/>
    <property type="match status" value="1"/>
</dbReference>
<keyword evidence="1" id="KW-0472">Membrane</keyword>
<dbReference type="InterPro" id="IPR018392">
    <property type="entry name" value="LysM"/>
</dbReference>
<feature type="domain" description="LysM" evidence="2">
    <location>
        <begin position="37"/>
        <end position="88"/>
    </location>
</feature>
<organism evidence="3 4">
    <name type="scientific">Oikeobacillus pervagus</name>
    <dbReference type="NCBI Taxonomy" id="1325931"/>
    <lineage>
        <taxon>Bacteria</taxon>
        <taxon>Bacillati</taxon>
        <taxon>Bacillota</taxon>
        <taxon>Bacilli</taxon>
        <taxon>Bacillales</taxon>
        <taxon>Bacillaceae</taxon>
        <taxon>Oikeobacillus</taxon>
    </lineage>
</organism>
<evidence type="ECO:0000259" key="2">
    <source>
        <dbReference type="PROSITE" id="PS51782"/>
    </source>
</evidence>
<proteinExistence type="predicted"/>
<dbReference type="Pfam" id="PF01476">
    <property type="entry name" value="LysM"/>
    <property type="match status" value="1"/>
</dbReference>
<keyword evidence="4" id="KW-1185">Reference proteome</keyword>
<dbReference type="EMBL" id="JAUSUC010000009">
    <property type="protein sequence ID" value="MDQ0214668.1"/>
    <property type="molecule type" value="Genomic_DNA"/>
</dbReference>
<dbReference type="PROSITE" id="PS51782">
    <property type="entry name" value="LYSM"/>
    <property type="match status" value="1"/>
</dbReference>
<keyword evidence="1" id="KW-1133">Transmembrane helix</keyword>
<dbReference type="AlphaFoldDB" id="A0AAJ1WIQ9"/>
<protein>
    <recommendedName>
        <fullName evidence="2">LysM domain-containing protein</fullName>
    </recommendedName>
</protein>
<dbReference type="Gene3D" id="3.10.350.10">
    <property type="entry name" value="LysM domain"/>
    <property type="match status" value="1"/>
</dbReference>
<evidence type="ECO:0000313" key="3">
    <source>
        <dbReference type="EMBL" id="MDQ0214668.1"/>
    </source>
</evidence>
<evidence type="ECO:0000256" key="1">
    <source>
        <dbReference type="SAM" id="Phobius"/>
    </source>
</evidence>
<dbReference type="Proteomes" id="UP001237207">
    <property type="component" value="Unassembled WGS sequence"/>
</dbReference>
<gene>
    <name evidence="3" type="ORF">J2S13_001065</name>
</gene>
<reference evidence="3" key="1">
    <citation type="submission" date="2023-07" db="EMBL/GenBank/DDBJ databases">
        <title>Genomic Encyclopedia of Type Strains, Phase IV (KMG-IV): sequencing the most valuable type-strain genomes for metagenomic binning, comparative biology and taxonomic classification.</title>
        <authorList>
            <person name="Goeker M."/>
        </authorList>
    </citation>
    <scope>NUCLEOTIDE SEQUENCE</scope>
    <source>
        <strain evidence="3">DSM 23947</strain>
    </source>
</reference>
<dbReference type="InterPro" id="IPR036779">
    <property type="entry name" value="LysM_dom_sf"/>
</dbReference>
<sequence>MIKSICKKHIFSLLFVGVMFLAGGFVILQLDSEVEYQTILVKNGDSLWSLADDYHHLHLMKTEEFVEWVEAKNHLYSETIKPGDTLIVPIKVTKENMQDHIALKEE</sequence>